<dbReference type="EMBL" id="JANUBL010000003">
    <property type="protein sequence ID" value="MCS4121890.1"/>
    <property type="molecule type" value="Genomic_DNA"/>
</dbReference>
<dbReference type="EMBL" id="JANTZM010000010">
    <property type="protein sequence ID" value="MCS4158153.1"/>
    <property type="molecule type" value="Genomic_DNA"/>
</dbReference>
<dbReference type="Pfam" id="PF02470">
    <property type="entry name" value="MlaD"/>
    <property type="match status" value="1"/>
</dbReference>
<dbReference type="RefSeq" id="WP_251963585.1">
    <property type="nucleotide sequence ID" value="NZ_CALTSL010000005.1"/>
</dbReference>
<sequence>MSQRVSPTLIGLFVVGALALGVVGVGAFGSGQFFEQRTTFISYFDESVNGLDVGAPVKFKGVPIGEVTDINLRVDLENETFQVPVQYAINLDPVTDTTGARLNLDDPALLRDQIEDGLRAQLQLESIVTGKLYVELTYISDPDSAVYAQGPPSRLSIPTELSPLAKLGEGASGLVTNLRQFDVTQINENLVTFLVNANDKLEALDAEAINRSALSTIESVREVVESKEVRTALQDMPKATERLRATIKDAQALIQRLDRGVEPTADELEQTSRQLRATLKRMRRTMDEVDQTLSPNSGIGYQMNEALSNLSKATEALRVLVQSLERNPSMFLRGREEPPPSNQQ</sequence>
<feature type="coiled-coil region" evidence="1">
    <location>
        <begin position="265"/>
        <end position="327"/>
    </location>
</feature>
<dbReference type="PANTHER" id="PTHR33371:SF4">
    <property type="entry name" value="INTERMEMBRANE PHOSPHOLIPID TRANSPORT SYSTEM BINDING PROTEIN MLAD"/>
    <property type="match status" value="1"/>
</dbReference>
<name>A0A9X2ZUP9_9BACT</name>
<feature type="domain" description="Mce/MlaD" evidence="2">
    <location>
        <begin position="40"/>
        <end position="137"/>
    </location>
</feature>
<proteinExistence type="predicted"/>
<dbReference type="Proteomes" id="UP001155110">
    <property type="component" value="Unassembled WGS sequence"/>
</dbReference>
<evidence type="ECO:0000256" key="1">
    <source>
        <dbReference type="SAM" id="Coils"/>
    </source>
</evidence>
<gene>
    <name evidence="3" type="ORF">GGP45_002243</name>
    <name evidence="4" type="ORF">GGP99_002125</name>
</gene>
<organism evidence="3 5">
    <name type="scientific">Salinibacter ruber</name>
    <dbReference type="NCBI Taxonomy" id="146919"/>
    <lineage>
        <taxon>Bacteria</taxon>
        <taxon>Pseudomonadati</taxon>
        <taxon>Rhodothermota</taxon>
        <taxon>Rhodothermia</taxon>
        <taxon>Rhodothermales</taxon>
        <taxon>Salinibacteraceae</taxon>
        <taxon>Salinibacter</taxon>
    </lineage>
</organism>
<dbReference type="AlphaFoldDB" id="A0A9X2ZUP9"/>
<dbReference type="InterPro" id="IPR052336">
    <property type="entry name" value="MlaD_Phospholipid_Transporter"/>
</dbReference>
<reference evidence="3" key="1">
    <citation type="submission" date="2022-08" db="EMBL/GenBank/DDBJ databases">
        <title>Genomic Encyclopedia of Type Strains, Phase V (KMG-V): Genome sequencing to study the core and pangenomes of soil and plant-associated prokaryotes.</title>
        <authorList>
            <person name="Whitman W."/>
        </authorList>
    </citation>
    <scope>NUCLEOTIDE SEQUENCE</scope>
    <source>
        <strain evidence="4">SP3002</strain>
        <strain evidence="3">SP3026</strain>
    </source>
</reference>
<evidence type="ECO:0000313" key="5">
    <source>
        <dbReference type="Proteomes" id="UP001155144"/>
    </source>
</evidence>
<comment type="caution">
    <text evidence="3">The sequence shown here is derived from an EMBL/GenBank/DDBJ whole genome shotgun (WGS) entry which is preliminary data.</text>
</comment>
<protein>
    <submittedName>
        <fullName evidence="3">Paraquat-inducible protein B</fullName>
    </submittedName>
</protein>
<evidence type="ECO:0000313" key="4">
    <source>
        <dbReference type="EMBL" id="MCS4158153.1"/>
    </source>
</evidence>
<evidence type="ECO:0000259" key="2">
    <source>
        <dbReference type="Pfam" id="PF02470"/>
    </source>
</evidence>
<dbReference type="PANTHER" id="PTHR33371">
    <property type="entry name" value="INTERMEMBRANE PHOSPHOLIPID TRANSPORT SYSTEM BINDING PROTEIN MLAD-RELATED"/>
    <property type="match status" value="1"/>
</dbReference>
<dbReference type="Proteomes" id="UP001155144">
    <property type="component" value="Unassembled WGS sequence"/>
</dbReference>
<dbReference type="InterPro" id="IPR003399">
    <property type="entry name" value="Mce/MlaD"/>
</dbReference>
<evidence type="ECO:0000313" key="3">
    <source>
        <dbReference type="EMBL" id="MCS4121890.1"/>
    </source>
</evidence>
<accession>A0A9X2ZUP9</accession>
<keyword evidence="1" id="KW-0175">Coiled coil</keyword>